<dbReference type="Pfam" id="PF21646">
    <property type="entry name" value="ACTMAP-like_C"/>
    <property type="match status" value="1"/>
</dbReference>
<dbReference type="GO" id="GO:0004177">
    <property type="term" value="F:aminopeptidase activity"/>
    <property type="evidence" value="ECO:0007669"/>
    <property type="project" value="UniProtKB-KW"/>
</dbReference>
<keyword evidence="3" id="KW-0378">Hydrolase</keyword>
<evidence type="ECO:0000313" key="11">
    <source>
        <dbReference type="Ensembl" id="ENSPMAP00000005575.1"/>
    </source>
</evidence>
<dbReference type="InterPro" id="IPR040043">
    <property type="entry name" value="ACTMAP"/>
</dbReference>
<organism evidence="11">
    <name type="scientific">Petromyzon marinus</name>
    <name type="common">Sea lamprey</name>
    <dbReference type="NCBI Taxonomy" id="7757"/>
    <lineage>
        <taxon>Eukaryota</taxon>
        <taxon>Metazoa</taxon>
        <taxon>Chordata</taxon>
        <taxon>Craniata</taxon>
        <taxon>Vertebrata</taxon>
        <taxon>Cyclostomata</taxon>
        <taxon>Hyperoartia</taxon>
        <taxon>Petromyzontiformes</taxon>
        <taxon>Petromyzontidae</taxon>
        <taxon>Petromyzon</taxon>
    </lineage>
</organism>
<dbReference type="Ensembl" id="ENSPMAT00000005596.1">
    <property type="protein sequence ID" value="ENSPMAP00000005575.1"/>
    <property type="gene ID" value="ENSPMAG00000005088.1"/>
</dbReference>
<reference evidence="11" key="1">
    <citation type="submission" date="2025-08" db="UniProtKB">
        <authorList>
            <consortium name="Ensembl"/>
        </authorList>
    </citation>
    <scope>IDENTIFICATION</scope>
</reference>
<reference evidence="11" key="2">
    <citation type="submission" date="2025-09" db="UniProtKB">
        <authorList>
            <consortium name="Ensembl"/>
        </authorList>
    </citation>
    <scope>IDENTIFICATION</scope>
</reference>
<comment type="similarity">
    <text evidence="4">Belongs to the ACTMAP family.</text>
</comment>
<dbReference type="OMA" id="FSCETEL"/>
<evidence type="ECO:0000256" key="3">
    <source>
        <dbReference type="ARBA" id="ARBA00022801"/>
    </source>
</evidence>
<evidence type="ECO:0000256" key="7">
    <source>
        <dbReference type="ARBA" id="ARBA00047999"/>
    </source>
</evidence>
<evidence type="ECO:0000256" key="4">
    <source>
        <dbReference type="ARBA" id="ARBA00034725"/>
    </source>
</evidence>
<dbReference type="GO" id="GO:0006508">
    <property type="term" value="P:proteolysis"/>
    <property type="evidence" value="ECO:0007669"/>
    <property type="project" value="UniProtKB-KW"/>
</dbReference>
<proteinExistence type="inferred from homology"/>
<evidence type="ECO:0000256" key="10">
    <source>
        <dbReference type="ARBA" id="ARBA00093265"/>
    </source>
</evidence>
<comment type="catalytic activity">
    <reaction evidence="9">
        <text>N-terminal N(alpha)-acetyl-L-methionyl-L-aspartyl-[protein] + H2O = N-terminal L-aspartyl-[protein] + N-acetyl-L-methionine</text>
        <dbReference type="Rhea" id="RHEA:74571"/>
        <dbReference type="Rhea" id="RHEA-COMP:12669"/>
        <dbReference type="Rhea" id="RHEA-COMP:12693"/>
        <dbReference type="ChEBI" id="CHEBI:15377"/>
        <dbReference type="ChEBI" id="CHEBI:64720"/>
        <dbReference type="ChEBI" id="CHEBI:71670"/>
        <dbReference type="ChEBI" id="CHEBI:133063"/>
    </reaction>
    <physiologicalReaction direction="left-to-right" evidence="9">
        <dbReference type="Rhea" id="RHEA:74572"/>
    </physiologicalReaction>
</comment>
<sequence>QGFECIGACFNAFDMSRLAEDLFGCQVTLLQNGMLGENRSLIIEHLVRGQPLLIPYPLCCNYEPCNKRGHKAHWAVVTGALLGVDWSDVETCFEEVAETPGLYSAESAEIRPMTSHVHALYLLAKQGKSVRHRLWDFDRVAESNGQLLEFDPRRQADGTTYVVPAEGGVRAGLCGKLLLLAPATA</sequence>
<dbReference type="AlphaFoldDB" id="S4RK42"/>
<comment type="catalytic activity">
    <reaction evidence="7">
        <text>N-terminal N(alpha)-acetyl-L-cysteinyl-L-glutamyl-[protein] + H2O = N-terminal L-glutamyl-[protein] + N-acetyl-L-cysteine</text>
        <dbReference type="Rhea" id="RHEA:74583"/>
        <dbReference type="Rhea" id="RHEA-COMP:12668"/>
        <dbReference type="Rhea" id="RHEA-COMP:18396"/>
        <dbReference type="ChEBI" id="CHEBI:15377"/>
        <dbReference type="ChEBI" id="CHEBI:64721"/>
        <dbReference type="ChEBI" id="CHEBI:78236"/>
        <dbReference type="ChEBI" id="CHEBI:193601"/>
    </reaction>
    <physiologicalReaction direction="left-to-right" evidence="7">
        <dbReference type="Rhea" id="RHEA:74584"/>
    </physiologicalReaction>
</comment>
<comment type="catalytic activity">
    <reaction evidence="8">
        <text>N-terminal N(alpha)-acetyl-L-cysteinyl-L-aspartyl-[protein] + H2O = N-terminal L-aspartyl-[protein] + N-acetyl-L-cysteine</text>
        <dbReference type="Rhea" id="RHEA:74579"/>
        <dbReference type="Rhea" id="RHEA-COMP:12669"/>
        <dbReference type="Rhea" id="RHEA-COMP:18395"/>
        <dbReference type="ChEBI" id="CHEBI:15377"/>
        <dbReference type="ChEBI" id="CHEBI:64720"/>
        <dbReference type="ChEBI" id="CHEBI:78236"/>
        <dbReference type="ChEBI" id="CHEBI:193599"/>
    </reaction>
    <physiologicalReaction direction="left-to-right" evidence="8">
        <dbReference type="Rhea" id="RHEA:74580"/>
    </physiologicalReaction>
</comment>
<name>S4RK42_PETMA</name>
<dbReference type="PANTHER" id="PTHR28631:SF1">
    <property type="entry name" value="ACTIN MATURATION PROTEASE"/>
    <property type="match status" value="1"/>
</dbReference>
<evidence type="ECO:0000256" key="5">
    <source>
        <dbReference type="ARBA" id="ARBA00034848"/>
    </source>
</evidence>
<evidence type="ECO:0000256" key="6">
    <source>
        <dbReference type="ARBA" id="ARBA00034908"/>
    </source>
</evidence>
<dbReference type="STRING" id="7757.ENSPMAP00000005575"/>
<comment type="catalytic activity">
    <reaction evidence="10">
        <text>N-terminal N(alpha)-acetyl-L-methionyl-L-glutamyl-[protein] + H2O = N-terminal L-glutamyl-[protein] + N-acetyl-L-methionine</text>
        <dbReference type="Rhea" id="RHEA:74575"/>
        <dbReference type="Rhea" id="RHEA-COMP:12668"/>
        <dbReference type="Rhea" id="RHEA-COMP:12697"/>
        <dbReference type="ChEBI" id="CHEBI:15377"/>
        <dbReference type="ChEBI" id="CHEBI:64721"/>
        <dbReference type="ChEBI" id="CHEBI:71670"/>
        <dbReference type="ChEBI" id="CHEBI:133360"/>
    </reaction>
    <physiologicalReaction direction="left-to-right" evidence="10">
        <dbReference type="Rhea" id="RHEA:74576"/>
    </physiologicalReaction>
</comment>
<protein>
    <recommendedName>
        <fullName evidence="5">Actin maturation protease</fullName>
    </recommendedName>
    <alternativeName>
        <fullName evidence="6">Actin aminopeptidase ACTMAP</fullName>
    </alternativeName>
</protein>
<evidence type="ECO:0000256" key="9">
    <source>
        <dbReference type="ARBA" id="ARBA00093241"/>
    </source>
</evidence>
<keyword evidence="2" id="KW-0645">Protease</keyword>
<evidence type="ECO:0000256" key="8">
    <source>
        <dbReference type="ARBA" id="ARBA00049041"/>
    </source>
</evidence>
<evidence type="ECO:0000256" key="1">
    <source>
        <dbReference type="ARBA" id="ARBA00022438"/>
    </source>
</evidence>
<dbReference type="HOGENOM" id="CLU_077492_2_0_1"/>
<accession>S4RK42</accession>
<dbReference type="GeneTree" id="ENSGT00390000012368"/>
<dbReference type="PANTHER" id="PTHR28631">
    <property type="entry name" value="UPF0692 PROTEIN C19ORF54"/>
    <property type="match status" value="1"/>
</dbReference>
<evidence type="ECO:0000256" key="2">
    <source>
        <dbReference type="ARBA" id="ARBA00022670"/>
    </source>
</evidence>
<keyword evidence="1" id="KW-0031">Aminopeptidase</keyword>